<dbReference type="Proteomes" id="UP000315010">
    <property type="component" value="Unassembled WGS sequence"/>
</dbReference>
<dbReference type="EMBL" id="SJPJ01000002">
    <property type="protein sequence ID" value="TWT76508.1"/>
    <property type="molecule type" value="Genomic_DNA"/>
</dbReference>
<evidence type="ECO:0000313" key="1">
    <source>
        <dbReference type="EMBL" id="TWT76508.1"/>
    </source>
</evidence>
<accession>A0A5C5YP10</accession>
<proteinExistence type="predicted"/>
<protein>
    <submittedName>
        <fullName evidence="1">Uncharacterized protein</fullName>
    </submittedName>
</protein>
<evidence type="ECO:0000313" key="2">
    <source>
        <dbReference type="Proteomes" id="UP000315010"/>
    </source>
</evidence>
<name>A0A5C5YP10_9BACT</name>
<keyword evidence="2" id="KW-1185">Reference proteome</keyword>
<gene>
    <name evidence="1" type="ORF">CA13_70030</name>
</gene>
<sequence length="547" mass="61482">MNGDAVIEVTALMLIDEFRHYSAPKSHGESFADPSIGDAGGLLRSNLSLLSQHDSSWQELRTEARRQLISDAVRYTSAYRKVELIANRDEAPIIMAGHQPSLFHSGVWFKNFVLDSLGKSHDAVAINLVIDNDAASGSSIRVPTIDKTCGEYVYQTVRYDRFGGGVPYEQTVITDRKRFDHFDEAVAAVVAPIIPHPLVNKLWQHAREAVERCGVAGCALAQARHALEGDIGLSTLEIPLGVVCRSQAFAKFLLMMLSDLPRFQEIYNSETEYYREVHGIRSSSHPVPNLASDGGDVDGHWYEAPIWLYSDAAPQRHAGWVKRTSTELILSNRMGLECRVSLDQSPAAAVEQLAMANTSELKIRPRALLTTMYARLVLSDLFLHGIGGGKYDQLGDRIAERFFGIDPPQFMVVSATVQLPGDSPSDLDARIRELKRKIRDVRFNPERFRDEADFDPVFLAEKRTLLDSVPFQDEHWLKTDKREWHKRVESINERLASQLEHVAANLQNELANAIRRRGSLAVLKSREHPFCIFPIDTLVETYKRLLA</sequence>
<reference evidence="1 2" key="1">
    <citation type="submission" date="2019-02" db="EMBL/GenBank/DDBJ databases">
        <title>Deep-cultivation of Planctomycetes and their phenomic and genomic characterization uncovers novel biology.</title>
        <authorList>
            <person name="Wiegand S."/>
            <person name="Jogler M."/>
            <person name="Boedeker C."/>
            <person name="Pinto D."/>
            <person name="Vollmers J."/>
            <person name="Rivas-Marin E."/>
            <person name="Kohn T."/>
            <person name="Peeters S.H."/>
            <person name="Heuer A."/>
            <person name="Rast P."/>
            <person name="Oberbeckmann S."/>
            <person name="Bunk B."/>
            <person name="Jeske O."/>
            <person name="Meyerdierks A."/>
            <person name="Storesund J.E."/>
            <person name="Kallscheuer N."/>
            <person name="Luecker S."/>
            <person name="Lage O.M."/>
            <person name="Pohl T."/>
            <person name="Merkel B.J."/>
            <person name="Hornburger P."/>
            <person name="Mueller R.-W."/>
            <person name="Bruemmer F."/>
            <person name="Labrenz M."/>
            <person name="Spormann A.M."/>
            <person name="Op Den Camp H."/>
            <person name="Overmann J."/>
            <person name="Amann R."/>
            <person name="Jetten M.S.M."/>
            <person name="Mascher T."/>
            <person name="Medema M.H."/>
            <person name="Devos D.P."/>
            <person name="Kaster A.-K."/>
            <person name="Ovreas L."/>
            <person name="Rohde M."/>
            <person name="Galperin M.Y."/>
            <person name="Jogler C."/>
        </authorList>
    </citation>
    <scope>NUCLEOTIDE SEQUENCE [LARGE SCALE GENOMIC DNA]</scope>
    <source>
        <strain evidence="1 2">CA13</strain>
    </source>
</reference>
<dbReference type="AlphaFoldDB" id="A0A5C5YP10"/>
<comment type="caution">
    <text evidence="1">The sequence shown here is derived from an EMBL/GenBank/DDBJ whole genome shotgun (WGS) entry which is preliminary data.</text>
</comment>
<organism evidence="1 2">
    <name type="scientific">Novipirellula herctigrandis</name>
    <dbReference type="NCBI Taxonomy" id="2527986"/>
    <lineage>
        <taxon>Bacteria</taxon>
        <taxon>Pseudomonadati</taxon>
        <taxon>Planctomycetota</taxon>
        <taxon>Planctomycetia</taxon>
        <taxon>Pirellulales</taxon>
        <taxon>Pirellulaceae</taxon>
        <taxon>Novipirellula</taxon>
    </lineage>
</organism>